<evidence type="ECO:0000259" key="4">
    <source>
        <dbReference type="Pfam" id="PF05175"/>
    </source>
</evidence>
<dbReference type="PANTHER" id="PTHR45875:SF1">
    <property type="entry name" value="METHYLTRANSFERASE N6AMT1"/>
    <property type="match status" value="1"/>
</dbReference>
<dbReference type="RefSeq" id="WP_006901281.1">
    <property type="nucleotide sequence ID" value="NZ_BAOQ01000029.1"/>
</dbReference>
<dbReference type="Proteomes" id="UP000035021">
    <property type="component" value="Unassembled WGS sequence"/>
</dbReference>
<dbReference type="SUPFAM" id="SSF53335">
    <property type="entry name" value="S-adenosyl-L-methionine-dependent methyltransferases"/>
    <property type="match status" value="1"/>
</dbReference>
<comment type="caution">
    <text evidence="5">The sequence shown here is derived from an EMBL/GenBank/DDBJ whole genome shotgun (WGS) entry which is preliminary data.</text>
</comment>
<keyword evidence="3" id="KW-0949">S-adenosyl-L-methionine</keyword>
<name>A0ABQ0INK0_9ACTN</name>
<keyword evidence="2" id="KW-0808">Transferase</keyword>
<dbReference type="InterPro" id="IPR007848">
    <property type="entry name" value="Small_mtfrase_dom"/>
</dbReference>
<sequence>MTVTSVYPLALTRPKAPTDPLAAKVYLPQQDTELLVDALRERGVTGASVLDLCTGSGAVAIAAARLGAARVTAVDASADAVTYARAGAERAGVSVDVRLGDLRRHVGRYDVVTCNPPYVPTPDVSDPEYHLNGPSHAWDAGIDGRAVLDPLCARVPDLLVPGGAFVLVHSEFADEEESVRALRAGGLHAEIVDERVIPFGPVMTARARWLEERGLLEPGCRVERIVAIVAVAPGDAATGEAARTPATDHTEQQTS</sequence>
<dbReference type="InterPro" id="IPR029063">
    <property type="entry name" value="SAM-dependent_MTases_sf"/>
</dbReference>
<evidence type="ECO:0000256" key="2">
    <source>
        <dbReference type="ARBA" id="ARBA00022679"/>
    </source>
</evidence>
<dbReference type="GeneID" id="60752040"/>
<dbReference type="NCBIfam" id="TIGR00537">
    <property type="entry name" value="hemK_rel_arch"/>
    <property type="match status" value="1"/>
</dbReference>
<dbReference type="EMBL" id="BAOQ01000029">
    <property type="protein sequence ID" value="GAC85055.1"/>
    <property type="molecule type" value="Genomic_DNA"/>
</dbReference>
<dbReference type="Gene3D" id="3.40.50.150">
    <property type="entry name" value="Vaccinia Virus protein VP39"/>
    <property type="match status" value="1"/>
</dbReference>
<protein>
    <recommendedName>
        <fullName evidence="4">Methyltransferase small domain-containing protein</fullName>
    </recommendedName>
</protein>
<keyword evidence="1" id="KW-0489">Methyltransferase</keyword>
<proteinExistence type="predicted"/>
<keyword evidence="6" id="KW-1185">Reference proteome</keyword>
<reference evidence="5 6" key="1">
    <citation type="submission" date="2013-02" db="EMBL/GenBank/DDBJ databases">
        <title>Whole genome shotgun sequence of Gordonia paraffinivorans NBRC 108238.</title>
        <authorList>
            <person name="Isaki-Nakamura S."/>
            <person name="Hosoyama A."/>
            <person name="Tsuchikane K."/>
            <person name="Ando Y."/>
            <person name="Baba S."/>
            <person name="Ohji S."/>
            <person name="Hamada M."/>
            <person name="Tamura T."/>
            <person name="Yamazoe A."/>
            <person name="Yamazaki S."/>
            <person name="Fujita N."/>
        </authorList>
    </citation>
    <scope>NUCLEOTIDE SEQUENCE [LARGE SCALE GENOMIC DNA]</scope>
    <source>
        <strain evidence="5 6">NBRC 108238</strain>
    </source>
</reference>
<evidence type="ECO:0000256" key="3">
    <source>
        <dbReference type="ARBA" id="ARBA00022691"/>
    </source>
</evidence>
<evidence type="ECO:0000313" key="6">
    <source>
        <dbReference type="Proteomes" id="UP000035021"/>
    </source>
</evidence>
<dbReference type="InterPro" id="IPR004557">
    <property type="entry name" value="PrmC-related"/>
</dbReference>
<accession>A0ABQ0INK0</accession>
<gene>
    <name evidence="5" type="ORF">GP2_029_00220</name>
</gene>
<dbReference type="PANTHER" id="PTHR45875">
    <property type="entry name" value="METHYLTRANSFERASE N6AMT1"/>
    <property type="match status" value="1"/>
</dbReference>
<evidence type="ECO:0000256" key="1">
    <source>
        <dbReference type="ARBA" id="ARBA00022603"/>
    </source>
</evidence>
<feature type="domain" description="Methyltransferase small" evidence="4">
    <location>
        <begin position="32"/>
        <end position="119"/>
    </location>
</feature>
<organism evidence="5 6">
    <name type="scientific">Gordonia paraffinivorans NBRC 108238</name>
    <dbReference type="NCBI Taxonomy" id="1223543"/>
    <lineage>
        <taxon>Bacteria</taxon>
        <taxon>Bacillati</taxon>
        <taxon>Actinomycetota</taxon>
        <taxon>Actinomycetes</taxon>
        <taxon>Mycobacteriales</taxon>
        <taxon>Gordoniaceae</taxon>
        <taxon>Gordonia</taxon>
    </lineage>
</organism>
<dbReference type="InterPro" id="IPR052190">
    <property type="entry name" value="Euk-Arch_PrmC-MTase"/>
</dbReference>
<dbReference type="CDD" id="cd02440">
    <property type="entry name" value="AdoMet_MTases"/>
    <property type="match status" value="1"/>
</dbReference>
<evidence type="ECO:0000313" key="5">
    <source>
        <dbReference type="EMBL" id="GAC85055.1"/>
    </source>
</evidence>
<dbReference type="Pfam" id="PF05175">
    <property type="entry name" value="MTS"/>
    <property type="match status" value="1"/>
</dbReference>